<evidence type="ECO:0000256" key="2">
    <source>
        <dbReference type="ARBA" id="ARBA00023239"/>
    </source>
</evidence>
<dbReference type="InterPro" id="IPR009014">
    <property type="entry name" value="Transketo_C/PFOR_II"/>
</dbReference>
<dbReference type="GO" id="GO:0016832">
    <property type="term" value="F:aldehyde-lyase activity"/>
    <property type="evidence" value="ECO:0007669"/>
    <property type="project" value="InterPro"/>
</dbReference>
<dbReference type="EMBL" id="JAGZZN010000086">
    <property type="protein sequence ID" value="MBS6537607.1"/>
    <property type="molecule type" value="Genomic_DNA"/>
</dbReference>
<feature type="non-terminal residue" evidence="4">
    <location>
        <position position="1"/>
    </location>
</feature>
<dbReference type="Pfam" id="PF09363">
    <property type="entry name" value="XFP_C"/>
    <property type="match status" value="1"/>
</dbReference>
<evidence type="ECO:0000313" key="5">
    <source>
        <dbReference type="Proteomes" id="UP000761167"/>
    </source>
</evidence>
<gene>
    <name evidence="4" type="ORF">KH363_08705</name>
</gene>
<keyword evidence="2" id="KW-0456">Lyase</keyword>
<dbReference type="GO" id="GO:0005975">
    <property type="term" value="P:carbohydrate metabolic process"/>
    <property type="evidence" value="ECO:0007669"/>
    <property type="project" value="InterPro"/>
</dbReference>
<evidence type="ECO:0000259" key="3">
    <source>
        <dbReference type="Pfam" id="PF09363"/>
    </source>
</evidence>
<evidence type="ECO:0000313" key="4">
    <source>
        <dbReference type="EMBL" id="MBS6537607.1"/>
    </source>
</evidence>
<dbReference type="PANTHER" id="PTHR31273">
    <property type="entry name" value="PHOSPHOKETOLASE-RELATED"/>
    <property type="match status" value="1"/>
</dbReference>
<proteinExistence type="inferred from homology"/>
<evidence type="ECO:0000256" key="1">
    <source>
        <dbReference type="ARBA" id="ARBA00005623"/>
    </source>
</evidence>
<dbReference type="AlphaFoldDB" id="A0A943SV61"/>
<comment type="caution">
    <text evidence="4">The sequence shown here is derived from an EMBL/GenBank/DDBJ whole genome shotgun (WGS) entry which is preliminary data.</text>
</comment>
<feature type="domain" description="Xylulose 5-phosphate/Fructose 6-phosphate phosphoketolase C-terminal" evidence="3">
    <location>
        <begin position="2"/>
        <end position="78"/>
    </location>
</feature>
<dbReference type="InterPro" id="IPR005593">
    <property type="entry name" value="Xul5P/Fru6P_PKetolase"/>
</dbReference>
<reference evidence="4" key="1">
    <citation type="submission" date="2021-02" db="EMBL/GenBank/DDBJ databases">
        <title>Infant gut strain persistence is associated with maternal origin, phylogeny, and functional potential including surface adhesion and iron acquisition.</title>
        <authorList>
            <person name="Lou Y.C."/>
        </authorList>
    </citation>
    <scope>NUCLEOTIDE SEQUENCE</scope>
    <source>
        <strain evidence="4">L3_060_000G1_dasL3_060_000G1_metabat.metabat.86_ sub</strain>
    </source>
</reference>
<dbReference type="PANTHER" id="PTHR31273:SF0">
    <property type="entry name" value="PHOSPHOKETOLASE-RELATED"/>
    <property type="match status" value="1"/>
</dbReference>
<organism evidence="4 5">
    <name type="scientific">Streptococcus parasanguinis</name>
    <dbReference type="NCBI Taxonomy" id="1318"/>
    <lineage>
        <taxon>Bacteria</taxon>
        <taxon>Bacillati</taxon>
        <taxon>Bacillota</taxon>
        <taxon>Bacilli</taxon>
        <taxon>Lactobacillales</taxon>
        <taxon>Streptococcaceae</taxon>
        <taxon>Streptococcus</taxon>
    </lineage>
</organism>
<protein>
    <submittedName>
        <fullName evidence="4">Phosphoketolase</fullName>
    </submittedName>
</protein>
<dbReference type="Proteomes" id="UP000761167">
    <property type="component" value="Unassembled WGS sequence"/>
</dbReference>
<comment type="similarity">
    <text evidence="1">Belongs to the XFP family.</text>
</comment>
<accession>A0A943SV61</accession>
<dbReference type="Gene3D" id="3.40.50.920">
    <property type="match status" value="1"/>
</dbReference>
<dbReference type="InterPro" id="IPR018969">
    <property type="entry name" value="Xul5P/Fru6P_PKetolase_C"/>
</dbReference>
<sequence length="83" mass="9534">NHNLRVHGYRENGDITTPFDMRVMSELDRFHLAQDAANAALGAEAAEFAAQMDETIAFHNAYIREHGDDIPEVHNWKWENVNK</sequence>
<name>A0A943SV61_STRPA</name>